<dbReference type="Proteomes" id="UP000276215">
    <property type="component" value="Unassembled WGS sequence"/>
</dbReference>
<reference evidence="2 3" key="1">
    <citation type="journal article" date="2018" name="Nat. Ecol. Evol.">
        <title>Pezizomycetes genomes reveal the molecular basis of ectomycorrhizal truffle lifestyle.</title>
        <authorList>
            <person name="Murat C."/>
            <person name="Payen T."/>
            <person name="Noel B."/>
            <person name="Kuo A."/>
            <person name="Morin E."/>
            <person name="Chen J."/>
            <person name="Kohler A."/>
            <person name="Krizsan K."/>
            <person name="Balestrini R."/>
            <person name="Da Silva C."/>
            <person name="Montanini B."/>
            <person name="Hainaut M."/>
            <person name="Levati E."/>
            <person name="Barry K.W."/>
            <person name="Belfiori B."/>
            <person name="Cichocki N."/>
            <person name="Clum A."/>
            <person name="Dockter R.B."/>
            <person name="Fauchery L."/>
            <person name="Guy J."/>
            <person name="Iotti M."/>
            <person name="Le Tacon F."/>
            <person name="Lindquist E.A."/>
            <person name="Lipzen A."/>
            <person name="Malagnac F."/>
            <person name="Mello A."/>
            <person name="Molinier V."/>
            <person name="Miyauchi S."/>
            <person name="Poulain J."/>
            <person name="Riccioni C."/>
            <person name="Rubini A."/>
            <person name="Sitrit Y."/>
            <person name="Splivallo R."/>
            <person name="Traeger S."/>
            <person name="Wang M."/>
            <person name="Zifcakova L."/>
            <person name="Wipf D."/>
            <person name="Zambonelli A."/>
            <person name="Paolocci F."/>
            <person name="Nowrousian M."/>
            <person name="Ottonello S."/>
            <person name="Baldrian P."/>
            <person name="Spatafora J.W."/>
            <person name="Henrissat B."/>
            <person name="Nagy L.G."/>
            <person name="Aury J.M."/>
            <person name="Wincker P."/>
            <person name="Grigoriev I.V."/>
            <person name="Bonfante P."/>
            <person name="Martin F.M."/>
        </authorList>
    </citation>
    <scope>NUCLEOTIDE SEQUENCE [LARGE SCALE GENOMIC DNA]</scope>
    <source>
        <strain evidence="2 3">120613-1</strain>
    </source>
</reference>
<feature type="region of interest" description="Disordered" evidence="1">
    <location>
        <begin position="1"/>
        <end position="44"/>
    </location>
</feature>
<evidence type="ECO:0000256" key="1">
    <source>
        <dbReference type="SAM" id="MobiDB-lite"/>
    </source>
</evidence>
<accession>A0A3N4K476</accession>
<evidence type="ECO:0000313" key="3">
    <source>
        <dbReference type="Proteomes" id="UP000276215"/>
    </source>
</evidence>
<sequence length="56" mass="6104">MRRQGGSKYGALCNRARQPAVSPTENGAGFRRGGTAHHPSMSSKKCTLSYTSFYHT</sequence>
<keyword evidence="3" id="KW-1185">Reference proteome</keyword>
<gene>
    <name evidence="2" type="ORF">L873DRAFT_1797702</name>
</gene>
<organism evidence="2 3">
    <name type="scientific">Choiromyces venosus 120613-1</name>
    <dbReference type="NCBI Taxonomy" id="1336337"/>
    <lineage>
        <taxon>Eukaryota</taxon>
        <taxon>Fungi</taxon>
        <taxon>Dikarya</taxon>
        <taxon>Ascomycota</taxon>
        <taxon>Pezizomycotina</taxon>
        <taxon>Pezizomycetes</taxon>
        <taxon>Pezizales</taxon>
        <taxon>Tuberaceae</taxon>
        <taxon>Choiromyces</taxon>
    </lineage>
</organism>
<dbReference type="EMBL" id="ML120353">
    <property type="protein sequence ID" value="RPB05367.1"/>
    <property type="molecule type" value="Genomic_DNA"/>
</dbReference>
<proteinExistence type="predicted"/>
<protein>
    <submittedName>
        <fullName evidence="2">Uncharacterized protein</fullName>
    </submittedName>
</protein>
<dbReference type="AlphaFoldDB" id="A0A3N4K476"/>
<name>A0A3N4K476_9PEZI</name>
<evidence type="ECO:0000313" key="2">
    <source>
        <dbReference type="EMBL" id="RPB05367.1"/>
    </source>
</evidence>